<organism evidence="2 3">
    <name type="scientific">Glycine soja</name>
    <name type="common">Wild soybean</name>
    <dbReference type="NCBI Taxonomy" id="3848"/>
    <lineage>
        <taxon>Eukaryota</taxon>
        <taxon>Viridiplantae</taxon>
        <taxon>Streptophyta</taxon>
        <taxon>Embryophyta</taxon>
        <taxon>Tracheophyta</taxon>
        <taxon>Spermatophyta</taxon>
        <taxon>Magnoliopsida</taxon>
        <taxon>eudicotyledons</taxon>
        <taxon>Gunneridae</taxon>
        <taxon>Pentapetalae</taxon>
        <taxon>rosids</taxon>
        <taxon>fabids</taxon>
        <taxon>Fabales</taxon>
        <taxon>Fabaceae</taxon>
        <taxon>Papilionoideae</taxon>
        <taxon>50 kb inversion clade</taxon>
        <taxon>NPAAA clade</taxon>
        <taxon>indigoferoid/millettioid clade</taxon>
        <taxon>Phaseoleae</taxon>
        <taxon>Glycine</taxon>
        <taxon>Glycine subgen. Soja</taxon>
    </lineage>
</organism>
<evidence type="ECO:0000313" key="3">
    <source>
        <dbReference type="Proteomes" id="UP000289340"/>
    </source>
</evidence>
<proteinExistence type="predicted"/>
<name>A0A445LE06_GLYSO</name>
<dbReference type="EMBL" id="QZWG01000003">
    <property type="protein sequence ID" value="RZC21114.1"/>
    <property type="molecule type" value="Genomic_DNA"/>
</dbReference>
<keyword evidence="1" id="KW-0732">Signal</keyword>
<accession>A0A445LE06</accession>
<feature type="chain" id="PRO_5019582631" evidence="1">
    <location>
        <begin position="20"/>
        <end position="104"/>
    </location>
</feature>
<comment type="caution">
    <text evidence="2">The sequence shown here is derived from an EMBL/GenBank/DDBJ whole genome shotgun (WGS) entry which is preliminary data.</text>
</comment>
<protein>
    <submittedName>
        <fullName evidence="2">Uncharacterized protein</fullName>
    </submittedName>
</protein>
<keyword evidence="3" id="KW-1185">Reference proteome</keyword>
<sequence length="104" mass="9507">MAKWCMLVLVLALAVATSARDVPNPKDAGLNDQKNFISYGGVGGYSGIGSNGLPFGGVGIGGGIGGGGLGGGLGGTTGIGGLGGFGGPIGGGGVGGGSIPHPTP</sequence>
<evidence type="ECO:0000313" key="2">
    <source>
        <dbReference type="EMBL" id="RZC21114.1"/>
    </source>
</evidence>
<dbReference type="Proteomes" id="UP000289340">
    <property type="component" value="Chromosome 3"/>
</dbReference>
<dbReference type="PANTHER" id="PTHR34463:SF11">
    <property type="entry name" value="GLYCINE-RICH PROTEIN LIKE"/>
    <property type="match status" value="1"/>
</dbReference>
<reference evidence="2 3" key="1">
    <citation type="submission" date="2018-09" db="EMBL/GenBank/DDBJ databases">
        <title>A high-quality reference genome of wild soybean provides a powerful tool to mine soybean genomes.</title>
        <authorList>
            <person name="Xie M."/>
            <person name="Chung C.Y.L."/>
            <person name="Li M.-W."/>
            <person name="Wong F.-L."/>
            <person name="Chan T.-F."/>
            <person name="Lam H.-M."/>
        </authorList>
    </citation>
    <scope>NUCLEOTIDE SEQUENCE [LARGE SCALE GENOMIC DNA]</scope>
    <source>
        <strain evidence="3">cv. W05</strain>
        <tissue evidence="2">Hypocotyl of etiolated seedlings</tissue>
    </source>
</reference>
<dbReference type="PANTHER" id="PTHR34463">
    <property type="entry name" value="GLYCINE-RICH PROTEIN"/>
    <property type="match status" value="1"/>
</dbReference>
<feature type="signal peptide" evidence="1">
    <location>
        <begin position="1"/>
        <end position="19"/>
    </location>
</feature>
<evidence type="ECO:0000256" key="1">
    <source>
        <dbReference type="SAM" id="SignalP"/>
    </source>
</evidence>
<gene>
    <name evidence="2" type="ORF">D0Y65_007418</name>
</gene>
<dbReference type="AlphaFoldDB" id="A0A445LE06"/>
<dbReference type="Gramene" id="XM_028369896.1">
    <property type="protein sequence ID" value="XP_028225697.1"/>
    <property type="gene ID" value="LOC114406992"/>
</dbReference>